<name>A0A939IKL7_9GAMM</name>
<accession>A0A939IKL7</accession>
<keyword evidence="2" id="KW-1185">Reference proteome</keyword>
<reference evidence="1" key="1">
    <citation type="submission" date="2021-02" db="EMBL/GenBank/DDBJ databases">
        <title>PHA producing bacteria isolated from coastal sediment in Guangdong, Shenzhen.</title>
        <authorList>
            <person name="Zheng W."/>
            <person name="Yu S."/>
            <person name="Huang Y."/>
        </authorList>
    </citation>
    <scope>NUCLEOTIDE SEQUENCE</scope>
    <source>
        <strain evidence="1">TN14-10</strain>
    </source>
</reference>
<protein>
    <submittedName>
        <fullName evidence="1">HPr-rel-A system PqqD family peptide chaperone</fullName>
    </submittedName>
</protein>
<evidence type="ECO:0000313" key="1">
    <source>
        <dbReference type="EMBL" id="MBN7797461.1"/>
    </source>
</evidence>
<organism evidence="1 2">
    <name type="scientific">Parahaliea mediterranea</name>
    <dbReference type="NCBI Taxonomy" id="651086"/>
    <lineage>
        <taxon>Bacteria</taxon>
        <taxon>Pseudomonadati</taxon>
        <taxon>Pseudomonadota</taxon>
        <taxon>Gammaproteobacteria</taxon>
        <taxon>Cellvibrionales</taxon>
        <taxon>Halieaceae</taxon>
        <taxon>Parahaliea</taxon>
    </lineage>
</organism>
<dbReference type="AlphaFoldDB" id="A0A939IKL7"/>
<gene>
    <name evidence="1" type="ORF">JYP50_12705</name>
</gene>
<dbReference type="NCBIfam" id="TIGR04353">
    <property type="entry name" value="PqqD_rel_X"/>
    <property type="match status" value="1"/>
</dbReference>
<sequence>MVCYCPDSGDTHLINAEAAEILRTLGRHPIAEAGLRETLSLDSEAASGLGQLLADLARVDLVSES</sequence>
<evidence type="ECO:0000313" key="2">
    <source>
        <dbReference type="Proteomes" id="UP000664303"/>
    </source>
</evidence>
<dbReference type="InterPro" id="IPR027599">
    <property type="entry name" value="PqqD-rel_X"/>
</dbReference>
<dbReference type="RefSeq" id="WP_206560906.1">
    <property type="nucleotide sequence ID" value="NZ_JAFKCZ010000008.1"/>
</dbReference>
<dbReference type="Proteomes" id="UP000664303">
    <property type="component" value="Unassembled WGS sequence"/>
</dbReference>
<dbReference type="EMBL" id="JAFKCZ010000008">
    <property type="protein sequence ID" value="MBN7797461.1"/>
    <property type="molecule type" value="Genomic_DNA"/>
</dbReference>
<comment type="caution">
    <text evidence="1">The sequence shown here is derived from an EMBL/GenBank/DDBJ whole genome shotgun (WGS) entry which is preliminary data.</text>
</comment>
<proteinExistence type="predicted"/>